<accession>A0A8H8S154</accession>
<organism evidence="3 4">
    <name type="scientific">Lachnellula occidentalis</name>
    <dbReference type="NCBI Taxonomy" id="215460"/>
    <lineage>
        <taxon>Eukaryota</taxon>
        <taxon>Fungi</taxon>
        <taxon>Dikarya</taxon>
        <taxon>Ascomycota</taxon>
        <taxon>Pezizomycotina</taxon>
        <taxon>Leotiomycetes</taxon>
        <taxon>Helotiales</taxon>
        <taxon>Lachnaceae</taxon>
        <taxon>Lachnellula</taxon>
    </lineage>
</organism>
<keyword evidence="1" id="KW-0812">Transmembrane</keyword>
<evidence type="ECO:0000313" key="3">
    <source>
        <dbReference type="EMBL" id="TVY44704.1"/>
    </source>
</evidence>
<evidence type="ECO:0000259" key="2">
    <source>
        <dbReference type="Pfam" id="PF06985"/>
    </source>
</evidence>
<proteinExistence type="predicted"/>
<feature type="domain" description="Heterokaryon incompatibility" evidence="2">
    <location>
        <begin position="222"/>
        <end position="369"/>
    </location>
</feature>
<dbReference type="PANTHER" id="PTHR33112:SF16">
    <property type="entry name" value="HETEROKARYON INCOMPATIBILITY DOMAIN-CONTAINING PROTEIN"/>
    <property type="match status" value="1"/>
</dbReference>
<dbReference type="PANTHER" id="PTHR33112">
    <property type="entry name" value="DOMAIN PROTEIN, PUTATIVE-RELATED"/>
    <property type="match status" value="1"/>
</dbReference>
<protein>
    <recommendedName>
        <fullName evidence="2">Heterokaryon incompatibility domain-containing protein</fullName>
    </recommendedName>
</protein>
<name>A0A8H8S154_9HELO</name>
<evidence type="ECO:0000313" key="4">
    <source>
        <dbReference type="Proteomes" id="UP000443090"/>
    </source>
</evidence>
<dbReference type="EMBL" id="QGMI01000223">
    <property type="protein sequence ID" value="TVY44704.1"/>
    <property type="molecule type" value="Genomic_DNA"/>
</dbReference>
<gene>
    <name evidence="3" type="ORF">LOCC1_G004620</name>
</gene>
<feature type="transmembrane region" description="Helical" evidence="1">
    <location>
        <begin position="602"/>
        <end position="622"/>
    </location>
</feature>
<dbReference type="AlphaFoldDB" id="A0A8H8S154"/>
<keyword evidence="4" id="KW-1185">Reference proteome</keyword>
<reference evidence="3 4" key="1">
    <citation type="submission" date="2018-05" db="EMBL/GenBank/DDBJ databases">
        <title>Genome sequencing and assembly of the regulated plant pathogen Lachnellula willkommii and related sister species for the development of diagnostic species identification markers.</title>
        <authorList>
            <person name="Giroux E."/>
            <person name="Bilodeau G."/>
        </authorList>
    </citation>
    <scope>NUCLEOTIDE SEQUENCE [LARGE SCALE GENOMIC DNA]</scope>
    <source>
        <strain evidence="3 4">CBS 160.35</strain>
    </source>
</reference>
<dbReference type="Pfam" id="PF06985">
    <property type="entry name" value="HET"/>
    <property type="match status" value="1"/>
</dbReference>
<dbReference type="OrthoDB" id="5125733at2759"/>
<keyword evidence="1" id="KW-1133">Transmembrane helix</keyword>
<keyword evidence="1" id="KW-0472">Membrane</keyword>
<evidence type="ECO:0000256" key="1">
    <source>
        <dbReference type="SAM" id="Phobius"/>
    </source>
</evidence>
<dbReference type="Proteomes" id="UP000443090">
    <property type="component" value="Unassembled WGS sequence"/>
</dbReference>
<sequence>MASADSAGGATTKIPVMENEAGASFIEDMGIVDGLCEICRHTLRDWDKLIAGSHPPHHNSLLELRRSAKKGCALCALFMSDVICSGHVADTEVESLDMRDIESENSNHSVRGLYSRVCPSHMWLAPGSMQWTLFMNRGRNFSSIVFSPVLHPVYYNYKKPYSSPSHDELTLLASEWLRNCNDHHDNCLHASHDCKLPTRLLRIDRQNCQLTHSVNLPCNTKYATLSHCWGTGQNLKLTKSNLHAFENTIPWNELCKTFQDAIFIASKLDIDYLWIDSLCIIQDDGEDWRKESVLMSQVYGNSYLNIAAAGASDGSQGCFFEDNRMRVNRLQVETIENGKGKLFDCIPEGIYDYCVSNTPLSSRAWTLQERLLAPRTLHFSRAQILWECNRGISCESLPYQVWVPATIMDSDHYLKKSDLSASWKKLISVYSKCQLTKIEDKLVALSGIIRKIQDQRHDECFAGLWKRKIETELLWKLTQPSLRPAVYVAPSWSWASLNGTVQADRFHVPNTAELDERKELYIHVMDVYVNPCGDDPLGELRGGSISLLCRTLIFVTSLDPDHPHPDGRYGTRIKARIKGKDEYVELDLSVFWDCEESLEEAYLLPFYYVLLIRGLIFGLVIVPTGQEQGQYRRVGLFRSPRDYQRGGAQELAPILMNPEHCAGTDAFAGFLDDSRYEKEHWILNIV</sequence>
<dbReference type="InterPro" id="IPR010730">
    <property type="entry name" value="HET"/>
</dbReference>
<comment type="caution">
    <text evidence="3">The sequence shown here is derived from an EMBL/GenBank/DDBJ whole genome shotgun (WGS) entry which is preliminary data.</text>
</comment>